<keyword evidence="2" id="KW-0812">Transmembrane</keyword>
<dbReference type="InterPro" id="IPR048389">
    <property type="entry name" value="YciQ-like_C"/>
</dbReference>
<proteinExistence type="predicted"/>
<dbReference type="EMBL" id="PFED01000048">
    <property type="protein sequence ID" value="PJE63125.1"/>
    <property type="molecule type" value="Genomic_DNA"/>
</dbReference>
<feature type="transmembrane region" description="Helical" evidence="2">
    <location>
        <begin position="140"/>
        <end position="162"/>
    </location>
</feature>
<sequence>MGVFDNGFLSTTLVRLAVQGFIQIKNENGSYAINKTAKDASELINEERILYDGMFPIKVNSKEVLPDTATKNTTVSKIQGSGFFEQQKAKIANLFSRVEDTPDTFVIRRANWKKLQEITLNTMEYFKAISKGLFVSNRTYLLYALIPLSLFGAYHVITALAQHAETKLFFMVFATFWNSVVSFFILLCIANWNSFLTTRNWTLFFPAIFLTIFLLPFVGVGIFTGTMAFGLAGYIGIFASIVILLSFYKALPKRTPQTVELQDRIDGFKVFLKSQERYIQGVKMDLPSRFSMYERYLPYAIALGVETQWSAQFKQTFAQMTEAGMQTTPTWYSGTGSFATFSSLSLSSSLTSSISSASANPTSSSGTSGGSSGGGGGGGGGGGW</sequence>
<feature type="compositionally biased region" description="Low complexity" evidence="1">
    <location>
        <begin position="357"/>
        <end position="366"/>
    </location>
</feature>
<dbReference type="Pfam" id="PF20990">
    <property type="entry name" value="DUF2207_C"/>
    <property type="match status" value="1"/>
</dbReference>
<feature type="transmembrane region" description="Helical" evidence="2">
    <location>
        <begin position="201"/>
        <end position="223"/>
    </location>
</feature>
<feature type="region of interest" description="Disordered" evidence="1">
    <location>
        <begin position="357"/>
        <end position="384"/>
    </location>
</feature>
<protein>
    <recommendedName>
        <fullName evidence="3">Predicted membrane protein YciQ-like C-terminal domain-containing protein</fullName>
    </recommendedName>
</protein>
<dbReference type="Proteomes" id="UP000229554">
    <property type="component" value="Unassembled WGS sequence"/>
</dbReference>
<comment type="caution">
    <text evidence="4">The sequence shown here is derived from an EMBL/GenBank/DDBJ whole genome shotgun (WGS) entry which is preliminary data.</text>
</comment>
<feature type="transmembrane region" description="Helical" evidence="2">
    <location>
        <begin position="168"/>
        <end position="189"/>
    </location>
</feature>
<feature type="compositionally biased region" description="Gly residues" evidence="1">
    <location>
        <begin position="367"/>
        <end position="384"/>
    </location>
</feature>
<reference evidence="5" key="1">
    <citation type="submission" date="2017-09" db="EMBL/GenBank/DDBJ databases">
        <title>Depth-based differentiation of microbial function through sediment-hosted aquifers and enrichment of novel symbionts in the deep terrestrial subsurface.</title>
        <authorList>
            <person name="Probst A.J."/>
            <person name="Ladd B."/>
            <person name="Jarett J.K."/>
            <person name="Geller-Mcgrath D.E."/>
            <person name="Sieber C.M.K."/>
            <person name="Emerson J.B."/>
            <person name="Anantharaman K."/>
            <person name="Thomas B.C."/>
            <person name="Malmstrom R."/>
            <person name="Stieglmeier M."/>
            <person name="Klingl A."/>
            <person name="Woyke T."/>
            <person name="Ryan C.M."/>
            <person name="Banfield J.F."/>
        </authorList>
    </citation>
    <scope>NUCLEOTIDE SEQUENCE [LARGE SCALE GENOMIC DNA]</scope>
</reference>
<evidence type="ECO:0000313" key="5">
    <source>
        <dbReference type="Proteomes" id="UP000229554"/>
    </source>
</evidence>
<keyword evidence="2" id="KW-0472">Membrane</keyword>
<dbReference type="AlphaFoldDB" id="A0A2M8KT76"/>
<feature type="domain" description="Predicted membrane protein YciQ-like C-terminal" evidence="3">
    <location>
        <begin position="207"/>
        <end position="313"/>
    </location>
</feature>
<evidence type="ECO:0000259" key="3">
    <source>
        <dbReference type="Pfam" id="PF20990"/>
    </source>
</evidence>
<evidence type="ECO:0000256" key="2">
    <source>
        <dbReference type="SAM" id="Phobius"/>
    </source>
</evidence>
<keyword evidence="2" id="KW-1133">Transmembrane helix</keyword>
<organism evidence="4 5">
    <name type="scientific">Candidatus Roizmanbacteria bacterium CG10_big_fil_rev_8_21_14_0_10_39_6</name>
    <dbReference type="NCBI Taxonomy" id="1974853"/>
    <lineage>
        <taxon>Bacteria</taxon>
        <taxon>Candidatus Roizmaniibacteriota</taxon>
    </lineage>
</organism>
<name>A0A2M8KT76_9BACT</name>
<evidence type="ECO:0000256" key="1">
    <source>
        <dbReference type="SAM" id="MobiDB-lite"/>
    </source>
</evidence>
<gene>
    <name evidence="4" type="ORF">COU88_01185</name>
</gene>
<evidence type="ECO:0000313" key="4">
    <source>
        <dbReference type="EMBL" id="PJE63125.1"/>
    </source>
</evidence>
<feature type="transmembrane region" description="Helical" evidence="2">
    <location>
        <begin position="229"/>
        <end position="248"/>
    </location>
</feature>
<accession>A0A2M8KT76</accession>